<dbReference type="EMBL" id="JSWE01000180">
    <property type="protein sequence ID" value="KIE04571.1"/>
    <property type="molecule type" value="Genomic_DNA"/>
</dbReference>
<dbReference type="Pfam" id="PF04333">
    <property type="entry name" value="MlaA"/>
    <property type="match status" value="1"/>
</dbReference>
<evidence type="ECO:0000313" key="4">
    <source>
        <dbReference type="EMBL" id="KIE04571.1"/>
    </source>
</evidence>
<dbReference type="STRING" id="86105.NF27_HJ00240"/>
<dbReference type="GO" id="GO:0120010">
    <property type="term" value="P:intermembrane phospholipid transfer"/>
    <property type="evidence" value="ECO:0007669"/>
    <property type="project" value="TreeGrafter"/>
</dbReference>
<gene>
    <name evidence="4" type="ORF">NF27_HJ00240</name>
</gene>
<protein>
    <submittedName>
        <fullName evidence="4">VacJ like lipoprotein</fullName>
    </submittedName>
</protein>
<sequence length="247" mass="27897">MKYKLGYISIMRTHFGLALLLIFNFLSFNAYASDDFEEDSNEEDIYINNSNNIAAQDPFEKFNRVIFKFNKGLDNIVLKPVSHTYKILVPEFGRDRVHNFLQNLTEPVNFINGLLQLNPKKCTTAVARFITNTFLGLGGIHDVAGEAGLKYLKTGFGETLSTYGAKTGAYLVLPLVGSSSIKDAFGFAADTLADPFNYVLNRKAAYVRTGIVTIDKRSYLLDTTDYLEQSSMDEYVTYRSLYFQKNQ</sequence>
<reference evidence="4 5" key="1">
    <citation type="submission" date="2014-11" db="EMBL/GenBank/DDBJ databases">
        <title>A Rickettsiales Symbiont of Amoebae With Ancient Features.</title>
        <authorList>
            <person name="Schulz F."/>
            <person name="Martijn J."/>
            <person name="Wascher F."/>
            <person name="Kostanjsek R."/>
            <person name="Ettema T.J."/>
            <person name="Horn M."/>
        </authorList>
    </citation>
    <scope>NUCLEOTIDE SEQUENCE [LARGE SCALE GENOMIC DNA]</scope>
    <source>
        <strain evidence="4 5">UWC36</strain>
    </source>
</reference>
<dbReference type="PANTHER" id="PTHR30035:SF3">
    <property type="entry name" value="INTERMEMBRANE PHOSPHOLIPID TRANSPORT SYSTEM LIPOPROTEIN MLAA"/>
    <property type="match status" value="1"/>
</dbReference>
<accession>A0A0C1MXF5</accession>
<comment type="caution">
    <text evidence="4">The sequence shown here is derived from an EMBL/GenBank/DDBJ whole genome shotgun (WGS) entry which is preliminary data.</text>
</comment>
<name>A0A0C1MXF5_9RICK</name>
<feature type="signal peptide" evidence="3">
    <location>
        <begin position="1"/>
        <end position="32"/>
    </location>
</feature>
<evidence type="ECO:0000313" key="5">
    <source>
        <dbReference type="Proteomes" id="UP000031258"/>
    </source>
</evidence>
<dbReference type="PANTHER" id="PTHR30035">
    <property type="entry name" value="LIPOPROTEIN VACJ-RELATED"/>
    <property type="match status" value="1"/>
</dbReference>
<keyword evidence="5" id="KW-1185">Reference proteome</keyword>
<evidence type="ECO:0000256" key="1">
    <source>
        <dbReference type="ARBA" id="ARBA00010634"/>
    </source>
</evidence>
<keyword evidence="4" id="KW-0449">Lipoprotein</keyword>
<dbReference type="AlphaFoldDB" id="A0A0C1MXF5"/>
<organism evidence="4 5">
    <name type="scientific">Candidatus Jidaibacter acanthamoebae</name>
    <dbReference type="NCBI Taxonomy" id="86105"/>
    <lineage>
        <taxon>Bacteria</taxon>
        <taxon>Pseudomonadati</taxon>
        <taxon>Pseudomonadota</taxon>
        <taxon>Alphaproteobacteria</taxon>
        <taxon>Rickettsiales</taxon>
        <taxon>Candidatus Midichloriaceae</taxon>
        <taxon>Candidatus Jidaibacter</taxon>
    </lineage>
</organism>
<dbReference type="PRINTS" id="PR01805">
    <property type="entry name" value="VACJLIPOPROT"/>
</dbReference>
<dbReference type="GO" id="GO:0016020">
    <property type="term" value="C:membrane"/>
    <property type="evidence" value="ECO:0007669"/>
    <property type="project" value="InterPro"/>
</dbReference>
<dbReference type="Proteomes" id="UP000031258">
    <property type="component" value="Unassembled WGS sequence"/>
</dbReference>
<keyword evidence="2 3" id="KW-0732">Signal</keyword>
<comment type="similarity">
    <text evidence="1">Belongs to the MlaA family.</text>
</comment>
<proteinExistence type="inferred from homology"/>
<dbReference type="InterPro" id="IPR007428">
    <property type="entry name" value="MlaA"/>
</dbReference>
<evidence type="ECO:0000256" key="2">
    <source>
        <dbReference type="ARBA" id="ARBA00022729"/>
    </source>
</evidence>
<evidence type="ECO:0000256" key="3">
    <source>
        <dbReference type="SAM" id="SignalP"/>
    </source>
</evidence>
<feature type="chain" id="PRO_5002153865" evidence="3">
    <location>
        <begin position="33"/>
        <end position="247"/>
    </location>
</feature>